<dbReference type="PANTHER" id="PTHR11908:SF157">
    <property type="entry name" value="XANTHINE DEHYDROGENASE SUBUNIT D-RELATED"/>
    <property type="match status" value="1"/>
</dbReference>
<dbReference type="InterPro" id="IPR000674">
    <property type="entry name" value="Ald_Oxase/Xan_DH_a/b"/>
</dbReference>
<dbReference type="Pfam" id="PF01315">
    <property type="entry name" value="Ald_Xan_dh_C"/>
    <property type="match status" value="1"/>
</dbReference>
<keyword evidence="3" id="KW-0560">Oxidoreductase</keyword>
<dbReference type="InterPro" id="IPR008274">
    <property type="entry name" value="AldOxase/xan_DH_MoCoBD1"/>
</dbReference>
<feature type="region of interest" description="Disordered" evidence="1">
    <location>
        <begin position="175"/>
        <end position="208"/>
    </location>
</feature>
<evidence type="ECO:0000313" key="3">
    <source>
        <dbReference type="EMBL" id="KMQ78553.1"/>
    </source>
</evidence>
<accession>A0ABR5HKE0</accession>
<dbReference type="Proteomes" id="UP000242951">
    <property type="component" value="Unassembled WGS sequence"/>
</dbReference>
<dbReference type="PANTHER" id="PTHR11908">
    <property type="entry name" value="XANTHINE DEHYDROGENASE"/>
    <property type="match status" value="1"/>
</dbReference>
<proteinExistence type="predicted"/>
<feature type="domain" description="Aldehyde oxidase/xanthine dehydrogenase a/b hammerhead" evidence="2">
    <location>
        <begin position="1"/>
        <end position="93"/>
    </location>
</feature>
<gene>
    <name evidence="3" type="ORF">BPMI_03580</name>
</gene>
<comment type="caution">
    <text evidence="3">The sequence shown here is derived from an EMBL/GenBank/DDBJ whole genome shotgun (WGS) entry which is preliminary data.</text>
</comment>
<evidence type="ECO:0000259" key="2">
    <source>
        <dbReference type="SMART" id="SM01008"/>
    </source>
</evidence>
<dbReference type="InterPro" id="IPR037165">
    <property type="entry name" value="AldOxase/xan_DH_Mopterin-bd_sf"/>
</dbReference>
<dbReference type="Gene3D" id="3.90.1170.50">
    <property type="entry name" value="Aldehyde oxidase/xanthine dehydrogenase, a/b hammerhead"/>
    <property type="match status" value="1"/>
</dbReference>
<evidence type="ECO:0000313" key="4">
    <source>
        <dbReference type="Proteomes" id="UP000242951"/>
    </source>
</evidence>
<organism evidence="3 4">
    <name type="scientific">Candidatus Burkholderia pumila</name>
    <dbReference type="NCBI Taxonomy" id="1090375"/>
    <lineage>
        <taxon>Bacteria</taxon>
        <taxon>Pseudomonadati</taxon>
        <taxon>Pseudomonadota</taxon>
        <taxon>Betaproteobacteria</taxon>
        <taxon>Burkholderiales</taxon>
        <taxon>Burkholderiaceae</taxon>
        <taxon>Burkholderia</taxon>
    </lineage>
</organism>
<dbReference type="SMART" id="SM01008">
    <property type="entry name" value="Ald_Xan_dh_C"/>
    <property type="match status" value="1"/>
</dbReference>
<dbReference type="InterPro" id="IPR016208">
    <property type="entry name" value="Ald_Oxase/xanthine_DH-like"/>
</dbReference>
<dbReference type="Gene3D" id="3.30.365.10">
    <property type="entry name" value="Aldehyde oxidase/xanthine dehydrogenase, molybdopterin binding domain"/>
    <property type="match status" value="2"/>
</dbReference>
<dbReference type="SUPFAM" id="SSF54665">
    <property type="entry name" value="CO dehydrogenase molybdoprotein N-domain-like"/>
    <property type="match status" value="1"/>
</dbReference>
<dbReference type="GO" id="GO:0004854">
    <property type="term" value="F:xanthine dehydrogenase activity"/>
    <property type="evidence" value="ECO:0007669"/>
    <property type="project" value="UniProtKB-EC"/>
</dbReference>
<sequence length="208" mass="23083">MLHMQVLRSPHPYARIERIDASRAEALPGVEAVLTCDDVPGVDNFGVFIKDQPVMARGVVRHTGDAIAAVLAETPEIAHAALSMIRVTYSLLDGEFDPELALRDHAPQLHDFAPNNICKHTKIRKGDVEAGFREADIIVEETYKTAAVEHAYLEPEAGLAYVEADGCVTRAFAQPEHHASPSHARQDSWPAYQQGAHDHEHRGRRFQR</sequence>
<dbReference type="EC" id="1.17.1.4" evidence="3"/>
<name>A0ABR5HKE0_9BURK</name>
<keyword evidence="4" id="KW-1185">Reference proteome</keyword>
<dbReference type="EMBL" id="LELG01000284">
    <property type="protein sequence ID" value="KMQ78553.1"/>
    <property type="molecule type" value="Genomic_DNA"/>
</dbReference>
<dbReference type="SUPFAM" id="SSF56003">
    <property type="entry name" value="Molybdenum cofactor-binding domain"/>
    <property type="match status" value="1"/>
</dbReference>
<dbReference type="InterPro" id="IPR036856">
    <property type="entry name" value="Ald_Oxase/Xan_DH_a/b_sf"/>
</dbReference>
<reference evidence="3 4" key="1">
    <citation type="submission" date="2015-06" db="EMBL/GenBank/DDBJ databases">
        <title>Comparative genomics of Burkholderia leaf nodule symbionts.</title>
        <authorList>
            <person name="Carlier A."/>
            <person name="Eberl L."/>
            <person name="Pinto-Carbo M."/>
        </authorList>
    </citation>
    <scope>NUCLEOTIDE SEQUENCE [LARGE SCALE GENOMIC DNA]</scope>
    <source>
        <strain evidence="3 4">UZHbot3</strain>
    </source>
</reference>
<dbReference type="Pfam" id="PF02738">
    <property type="entry name" value="MoCoBD_1"/>
    <property type="match status" value="1"/>
</dbReference>
<protein>
    <submittedName>
        <fullName evidence="3">Xanthine dehydrogenase, molybdenum binding subunit</fullName>
        <ecNumber evidence="3">1.17.1.4</ecNumber>
    </submittedName>
</protein>
<evidence type="ECO:0000256" key="1">
    <source>
        <dbReference type="SAM" id="MobiDB-lite"/>
    </source>
</evidence>